<dbReference type="Proteomes" id="UP000253740">
    <property type="component" value="Unassembled WGS sequence"/>
</dbReference>
<organism evidence="5">
    <name type="scientific">Mizugakiibacter sediminis</name>
    <dbReference type="NCBI Taxonomy" id="1475481"/>
    <lineage>
        <taxon>Bacteria</taxon>
        <taxon>Pseudomonadati</taxon>
        <taxon>Pseudomonadota</taxon>
        <taxon>Gammaproteobacteria</taxon>
        <taxon>Lysobacterales</taxon>
        <taxon>Rhodanobacteraceae</taxon>
        <taxon>Mizugakiibacter</taxon>
    </lineage>
</organism>
<dbReference type="PANTHER" id="PTHR33359:SF1">
    <property type="entry name" value="MOLYBDOPTERIN SYNTHASE SULFUR CARRIER SUBUNIT"/>
    <property type="match status" value="1"/>
</dbReference>
<dbReference type="PANTHER" id="PTHR33359">
    <property type="entry name" value="MOLYBDOPTERIN SYNTHASE SULFUR CARRIER SUBUNIT"/>
    <property type="match status" value="1"/>
</dbReference>
<dbReference type="InterPro" id="IPR016155">
    <property type="entry name" value="Mopterin_synth/thiamin_S_b"/>
</dbReference>
<dbReference type="InterPro" id="IPR003749">
    <property type="entry name" value="ThiS/MoaD-like"/>
</dbReference>
<sequence length="79" mass="8477">MNYRLLYFASLRDAAGVAEERVQSAARDPRALYAEQAARHGFAFAPARLRVAVNGAFTGWDHALADGDEVAFLPPVSGG</sequence>
<dbReference type="AlphaFoldDB" id="A0A0K8QM32"/>
<dbReference type="EMBL" id="DF952378">
    <property type="protein sequence ID" value="GAN44401.1"/>
    <property type="molecule type" value="Genomic_DNA"/>
</dbReference>
<dbReference type="HOGENOM" id="CLU_114601_4_1_6"/>
<dbReference type="Pfam" id="PF02597">
    <property type="entry name" value="ThiS"/>
    <property type="match status" value="1"/>
</dbReference>
<dbReference type="InterPro" id="IPR012675">
    <property type="entry name" value="Beta-grasp_dom_sf"/>
</dbReference>
<proteinExistence type="inferred from homology"/>
<dbReference type="STRING" id="1475481.GCA_000953855_01230"/>
<keyword evidence="6" id="KW-1185">Reference proteome</keyword>
<dbReference type="RefSeq" id="WP_062536104.1">
    <property type="nucleotide sequence ID" value="NZ_DF970177.1"/>
</dbReference>
<gene>
    <name evidence="4" type="ORF">MBSD_0926</name>
    <name evidence="5" type="ORF">MBSD_n1214</name>
</gene>
<dbReference type="SUPFAM" id="SSF54285">
    <property type="entry name" value="MoaD/ThiS"/>
    <property type="match status" value="1"/>
</dbReference>
<dbReference type="GO" id="GO:0000166">
    <property type="term" value="F:nucleotide binding"/>
    <property type="evidence" value="ECO:0007669"/>
    <property type="project" value="UniProtKB-KW"/>
</dbReference>
<dbReference type="GO" id="GO:1990133">
    <property type="term" value="C:molybdopterin adenylyltransferase complex"/>
    <property type="evidence" value="ECO:0007669"/>
    <property type="project" value="TreeGrafter"/>
</dbReference>
<protein>
    <recommendedName>
        <fullName evidence="3">Molybdopterin synthase sulfur carrier subunit</fullName>
    </recommendedName>
</protein>
<evidence type="ECO:0000313" key="4">
    <source>
        <dbReference type="EMBL" id="GAN44401.1"/>
    </source>
</evidence>
<dbReference type="OrthoDB" id="9801945at2"/>
<reference evidence="4" key="1">
    <citation type="submission" date="2015-03" db="EMBL/GenBank/DDBJ databases">
        <title>Draft genome sequence of Mizugakiibacter sediminis skMP5.</title>
        <authorList>
            <person name="Watanabe T."/>
            <person name="Kojima H."/>
            <person name="Fukui M."/>
        </authorList>
    </citation>
    <scope>NUCLEOTIDE SEQUENCE</scope>
    <source>
        <strain evidence="4">SkMP5</strain>
    </source>
</reference>
<dbReference type="Gene3D" id="3.10.20.30">
    <property type="match status" value="1"/>
</dbReference>
<comment type="similarity">
    <text evidence="2">Belongs to the MoaD family.</text>
</comment>
<dbReference type="GO" id="GO:0006777">
    <property type="term" value="P:Mo-molybdopterin cofactor biosynthetic process"/>
    <property type="evidence" value="ECO:0007669"/>
    <property type="project" value="InterPro"/>
</dbReference>
<dbReference type="CDD" id="cd00754">
    <property type="entry name" value="Ubl_MoaD"/>
    <property type="match status" value="1"/>
</dbReference>
<evidence type="ECO:0000256" key="1">
    <source>
        <dbReference type="ARBA" id="ARBA00022741"/>
    </source>
</evidence>
<dbReference type="InterPro" id="IPR044672">
    <property type="entry name" value="MOCS2A"/>
</dbReference>
<evidence type="ECO:0000256" key="3">
    <source>
        <dbReference type="ARBA" id="ARBA00024247"/>
    </source>
</evidence>
<evidence type="ECO:0000313" key="5">
    <source>
        <dbReference type="EMBL" id="GAP65913.1"/>
    </source>
</evidence>
<keyword evidence="1" id="KW-0547">Nucleotide-binding</keyword>
<evidence type="ECO:0000256" key="2">
    <source>
        <dbReference type="ARBA" id="ARBA00024200"/>
    </source>
</evidence>
<reference evidence="5" key="2">
    <citation type="submission" date="2015-08" db="EMBL/GenBank/DDBJ databases">
        <title>Complete DNA Sequence of Pseudomonas syringae pv. actinidiae, the Causal Agent of Kiwifruit Canker Disease.</title>
        <authorList>
            <person name="Rikkerink E.H.A."/>
            <person name="Fineran P.C."/>
        </authorList>
    </citation>
    <scope>NUCLEOTIDE SEQUENCE</scope>
    <source>
        <strain evidence="5">SkMP5</strain>
    </source>
</reference>
<accession>A0A0K8QM32</accession>
<name>A0A0K8QM32_9GAMM</name>
<dbReference type="EMBL" id="DF970177">
    <property type="protein sequence ID" value="GAP65913.1"/>
    <property type="molecule type" value="Genomic_DNA"/>
</dbReference>
<evidence type="ECO:0000313" key="6">
    <source>
        <dbReference type="Proteomes" id="UP000253740"/>
    </source>
</evidence>